<dbReference type="EMBL" id="FQZL01000006">
    <property type="protein sequence ID" value="SHI71780.1"/>
    <property type="molecule type" value="Genomic_DNA"/>
</dbReference>
<keyword evidence="4" id="KW-1185">Reference proteome</keyword>
<evidence type="ECO:0000259" key="2">
    <source>
        <dbReference type="Pfam" id="PF02481"/>
    </source>
</evidence>
<dbReference type="Proteomes" id="UP000184052">
    <property type="component" value="Unassembled WGS sequence"/>
</dbReference>
<dbReference type="PANTHER" id="PTHR43022:SF1">
    <property type="entry name" value="PROTEIN SMF"/>
    <property type="match status" value="1"/>
</dbReference>
<evidence type="ECO:0000256" key="1">
    <source>
        <dbReference type="ARBA" id="ARBA00006525"/>
    </source>
</evidence>
<evidence type="ECO:0000313" key="4">
    <source>
        <dbReference type="Proteomes" id="UP000184052"/>
    </source>
</evidence>
<feature type="domain" description="Smf/DprA SLOG" evidence="2">
    <location>
        <begin position="81"/>
        <end position="291"/>
    </location>
</feature>
<dbReference type="STRING" id="1121476.SAMN02745751_00889"/>
<dbReference type="GO" id="GO:0009294">
    <property type="term" value="P:DNA-mediated transformation"/>
    <property type="evidence" value="ECO:0007669"/>
    <property type="project" value="InterPro"/>
</dbReference>
<gene>
    <name evidence="3" type="ORF">SAMN02745751_00889</name>
</gene>
<dbReference type="Gene3D" id="3.40.50.450">
    <property type="match status" value="1"/>
</dbReference>
<name>A0A1M6DF16_9FIRM</name>
<comment type="similarity">
    <text evidence="1">Belongs to the DprA/Smf family.</text>
</comment>
<protein>
    <submittedName>
        <fullName evidence="3">DNA processing protein</fullName>
    </submittedName>
</protein>
<dbReference type="Pfam" id="PF02481">
    <property type="entry name" value="DNA_processg_A"/>
    <property type="match status" value="1"/>
</dbReference>
<proteinExistence type="inferred from homology"/>
<dbReference type="RefSeq" id="WP_073047766.1">
    <property type="nucleotide sequence ID" value="NZ_FQZL01000006.1"/>
</dbReference>
<organism evidence="3 4">
    <name type="scientific">Dethiosulfatibacter aminovorans DSM 17477</name>
    <dbReference type="NCBI Taxonomy" id="1121476"/>
    <lineage>
        <taxon>Bacteria</taxon>
        <taxon>Bacillati</taxon>
        <taxon>Bacillota</taxon>
        <taxon>Tissierellia</taxon>
        <taxon>Dethiosulfatibacter</taxon>
    </lineage>
</organism>
<accession>A0A1M6DF16</accession>
<dbReference type="InterPro" id="IPR003488">
    <property type="entry name" value="DprA"/>
</dbReference>
<dbReference type="PANTHER" id="PTHR43022">
    <property type="entry name" value="PROTEIN SMF"/>
    <property type="match status" value="1"/>
</dbReference>
<dbReference type="NCBIfam" id="TIGR00732">
    <property type="entry name" value="dprA"/>
    <property type="match status" value="1"/>
</dbReference>
<reference evidence="3 4" key="1">
    <citation type="submission" date="2016-11" db="EMBL/GenBank/DDBJ databases">
        <authorList>
            <person name="Jaros S."/>
            <person name="Januszkiewicz K."/>
            <person name="Wedrychowicz H."/>
        </authorList>
    </citation>
    <scope>NUCLEOTIDE SEQUENCE [LARGE SCALE GENOMIC DNA]</scope>
    <source>
        <strain evidence="3 4">DSM 17477</strain>
    </source>
</reference>
<dbReference type="InterPro" id="IPR057666">
    <property type="entry name" value="DrpA_SLOG"/>
</dbReference>
<dbReference type="AlphaFoldDB" id="A0A1M6DF16"/>
<sequence length="382" mass="42136">MDRLTENILMLNTAIGPNNTLIEKIEDYFGEEGLGNLMDLMDELKEANILDKEKYDSVERFIREDRIEFYDEYFQKENIRIVTKFDDAYPDRLRYIDNQPYIIYVKGNLEKLNSSKMGISIVGSRKATSYGKWVAESIAGDLAEKGVSIISGMAFGIDSIAHGITLGRGGFTAAVLGSGIDVIYPAKNKKLYHEIEEKGCIISEFAPGTPPIGFNFPLRNRIISGLGDGVLVVEAGIKSGSLITATYGAEQGKVVFAVPGNIDSIYSKGVNKLIRDGARIVTSAGDIFEDLSYDAYENKSFETDLGNYDEIKMALLGILGSGEKSIAEIEAKLDYDMNKILSNLTVLEMDGLIIQSSGKKFRLINNEIIKYMETVLRGGNDG</sequence>
<dbReference type="SUPFAM" id="SSF102405">
    <property type="entry name" value="MCP/YpsA-like"/>
    <property type="match status" value="1"/>
</dbReference>
<evidence type="ECO:0000313" key="3">
    <source>
        <dbReference type="EMBL" id="SHI71780.1"/>
    </source>
</evidence>